<reference evidence="12 13" key="1">
    <citation type="submission" date="2020-07" db="EMBL/GenBank/DDBJ databases">
        <title>Genomic Encyclopedia of Type Strains, Phase IV (KMG-V): Genome sequencing to study the core and pangenomes of soil and plant-associated prokaryotes.</title>
        <authorList>
            <person name="Whitman W."/>
        </authorList>
    </citation>
    <scope>NUCLEOTIDE SEQUENCE [LARGE SCALE GENOMIC DNA]</scope>
    <source>
        <strain evidence="12 13">A5</strain>
    </source>
</reference>
<feature type="coiled-coil region" evidence="9">
    <location>
        <begin position="593"/>
        <end position="620"/>
    </location>
</feature>
<organism evidence="12 13">
    <name type="scientific">Methanococcus maripaludis</name>
    <name type="common">Methanococcus deltae</name>
    <dbReference type="NCBI Taxonomy" id="39152"/>
    <lineage>
        <taxon>Archaea</taxon>
        <taxon>Methanobacteriati</taxon>
        <taxon>Methanobacteriota</taxon>
        <taxon>Methanomada group</taxon>
        <taxon>Methanococci</taxon>
        <taxon>Methanococcales</taxon>
        <taxon>Methanococcaceae</taxon>
        <taxon>Methanococcus</taxon>
    </lineage>
</organism>
<keyword evidence="7 9" id="KW-0175">Coiled coil</keyword>
<accession>A0A7J9NQ93</accession>
<feature type="binding site" evidence="9 10">
    <location>
        <position position="501"/>
    </location>
    <ligand>
        <name>Zn(2+)</name>
        <dbReference type="ChEBI" id="CHEBI:29105"/>
    </ligand>
</feature>
<dbReference type="Proteomes" id="UP000571854">
    <property type="component" value="Unassembled WGS sequence"/>
</dbReference>
<keyword evidence="8 9" id="KW-0234">DNA repair</keyword>
<feature type="coiled-coil region" evidence="9">
    <location>
        <begin position="405"/>
        <end position="534"/>
    </location>
</feature>
<dbReference type="Gene3D" id="1.10.287.510">
    <property type="entry name" value="Helix hairpin bin"/>
    <property type="match status" value="1"/>
</dbReference>
<evidence type="ECO:0000256" key="2">
    <source>
        <dbReference type="ARBA" id="ARBA00022741"/>
    </source>
</evidence>
<sequence>MMIIKNIKMENFRSHRNTSINFSKGITSIIGQNGSGKSSIFQAMNFALFAPRGNNFRIENLMQQGAASFSVELEFEMMGNTYLVKRKRFQHKTDDKLYVNGKLNAESASEINKKIEEILEIDNSVFSNAIYIKQGEIANLIQMTPRDRKEVIGKLLGIEKYEKASEKMNIVKKSYEETLLKLEGELTQEPEILENLEKLKNEVSASELLKEEILKKYENLEKLKIEKNSELIQMEEKFTENNQLKENLKDIISEIKNIHLEIQNFKNSLNLVVEESKNLLKNEENYKKYLEFELKIKELNNKLINHKSDYESYNKLKTIEESLLKELNNLEESLKDNKKNPDELKENLKENDEKILILDKIKEKIKELEFIEKQIYEIKIHKKTVETLFDSVKIYDDSIKTFEELKSKKNSYENLLKEKFDLEKKLQNENNEKTKLISELTDFEKIEEKINLENELKEKYEDLSEKIDKLNEIVLKKESKISETKNSKAELEKTKDSCHVCRSKISEEKKQELLEKYNSEIENEKLSTESLKKQLEIILKKKEQIKVKLNEIDSFKSKYGELKEKKNYSLKVEESIIETTEKLNELIGKINEYSSLNDEISLIENKLKDLEKDYKNYNYSTQFLTKNDESEFLNKKLELSKIIGDYDSSKIENEKKSLENLKDELKNIIYNLEREINLKTELKNIQNDISSKIGIVECYVKWEAEKSDFENKLSECKKSYEKYMESLAVLKNYSKTYSVDINNLNEFLNQKIAEKQHFCEKLLEKRTEIEKNIQILNYNPELHENAKRFFENILNEFNDISRTLERISSELKLKNENISYLNEKIQNLSNKKEERKKIEEFKEYLDKIKREIFSKDGFQKYLREKYIPLIQRHTNQIFQEFELPYSHIQLKDDYSLIVDGLPVETLSGGEQIAVSLALRLGISKAVCNNIECIILDEPTAYLDEDRRKNLLNIFKNIKTINQMAIITHHQELEQIADNIVKVRKIGENSKVSLE</sequence>
<dbReference type="InterPro" id="IPR022982">
    <property type="entry name" value="Rad50_ATPase_archaeal"/>
</dbReference>
<name>A0A7J9NQ93_METMI</name>
<dbReference type="Pfam" id="PF13476">
    <property type="entry name" value="AAA_23"/>
    <property type="match status" value="1"/>
</dbReference>
<keyword evidence="12" id="KW-0269">Exonuclease</keyword>
<feature type="binding site" evidence="9 10">
    <location>
        <position position="498"/>
    </location>
    <ligand>
        <name>Zn(2+)</name>
        <dbReference type="ChEBI" id="CHEBI:29105"/>
    </ligand>
</feature>
<dbReference type="GO" id="GO:0005524">
    <property type="term" value="F:ATP binding"/>
    <property type="evidence" value="ECO:0007669"/>
    <property type="project" value="UniProtKB-UniRule"/>
</dbReference>
<proteinExistence type="inferred from homology"/>
<keyword evidence="6 9" id="KW-0067">ATP-binding</keyword>
<keyword evidence="4 9" id="KW-0378">Hydrolase</keyword>
<keyword evidence="1 9" id="KW-0479">Metal-binding</keyword>
<evidence type="ECO:0000313" key="12">
    <source>
        <dbReference type="EMBL" id="MBA2847240.1"/>
    </source>
</evidence>
<evidence type="ECO:0000256" key="8">
    <source>
        <dbReference type="ARBA" id="ARBA00023204"/>
    </source>
</evidence>
<dbReference type="HAMAP" id="MF_00449">
    <property type="entry name" value="RAD50"/>
    <property type="match status" value="1"/>
</dbReference>
<dbReference type="InterPro" id="IPR027417">
    <property type="entry name" value="P-loop_NTPase"/>
</dbReference>
<comment type="similarity">
    <text evidence="9">Belongs to the SMC family. RAD50 subfamily.</text>
</comment>
<evidence type="ECO:0000256" key="6">
    <source>
        <dbReference type="ARBA" id="ARBA00022840"/>
    </source>
</evidence>
<dbReference type="InterPro" id="IPR013134">
    <property type="entry name" value="Zn_hook_RAD50"/>
</dbReference>
<dbReference type="AlphaFoldDB" id="A0A7J9NQ93"/>
<evidence type="ECO:0000256" key="9">
    <source>
        <dbReference type="HAMAP-Rule" id="MF_00449"/>
    </source>
</evidence>
<comment type="cofactor">
    <cofactor evidence="9">
        <name>Zn(2+)</name>
        <dbReference type="ChEBI" id="CHEBI:29105"/>
    </cofactor>
    <text evidence="9">Binds 1 zinc ion per homodimer.</text>
</comment>
<evidence type="ECO:0000256" key="4">
    <source>
        <dbReference type="ARBA" id="ARBA00022801"/>
    </source>
</evidence>
<evidence type="ECO:0000313" key="13">
    <source>
        <dbReference type="Proteomes" id="UP000571854"/>
    </source>
</evidence>
<dbReference type="Gene3D" id="3.40.50.300">
    <property type="entry name" value="P-loop containing nucleotide triphosphate hydrolases"/>
    <property type="match status" value="2"/>
</dbReference>
<dbReference type="EMBL" id="JACDUJ010000001">
    <property type="protein sequence ID" value="MBA2847240.1"/>
    <property type="molecule type" value="Genomic_DNA"/>
</dbReference>
<evidence type="ECO:0000256" key="3">
    <source>
        <dbReference type="ARBA" id="ARBA00022763"/>
    </source>
</evidence>
<feature type="domain" description="Zinc-hook" evidence="11">
    <location>
        <begin position="453"/>
        <end position="557"/>
    </location>
</feature>
<feature type="coiled-coil region" evidence="9">
    <location>
        <begin position="811"/>
        <end position="851"/>
    </location>
</feature>
<comment type="subunit">
    <text evidence="9">Homodimer. Forms a heterotetramer composed of two Mre11 subunits and two Rad50 subunits.</text>
</comment>
<dbReference type="GO" id="GO:0016887">
    <property type="term" value="F:ATP hydrolysis activity"/>
    <property type="evidence" value="ECO:0007669"/>
    <property type="project" value="UniProtKB-UniRule"/>
</dbReference>
<keyword evidence="12" id="KW-0540">Nuclease</keyword>
<evidence type="ECO:0000256" key="5">
    <source>
        <dbReference type="ARBA" id="ARBA00022833"/>
    </source>
</evidence>
<dbReference type="GO" id="GO:0008270">
    <property type="term" value="F:zinc ion binding"/>
    <property type="evidence" value="ECO:0007669"/>
    <property type="project" value="UniProtKB-UniRule"/>
</dbReference>
<evidence type="ECO:0000259" key="11">
    <source>
        <dbReference type="PROSITE" id="PS51131"/>
    </source>
</evidence>
<feature type="coiled-coil region" evidence="9">
    <location>
        <begin position="158"/>
        <end position="347"/>
    </location>
</feature>
<dbReference type="GO" id="GO:0004527">
    <property type="term" value="F:exonuclease activity"/>
    <property type="evidence" value="ECO:0007669"/>
    <property type="project" value="UniProtKB-KW"/>
</dbReference>
<feature type="binding site" evidence="9">
    <location>
        <position position="134"/>
    </location>
    <ligand>
        <name>ATP</name>
        <dbReference type="ChEBI" id="CHEBI:30616"/>
    </ligand>
</feature>
<feature type="binding site" evidence="9">
    <location>
        <begin position="33"/>
        <end position="39"/>
    </location>
    <ligand>
        <name>ATP</name>
        <dbReference type="ChEBI" id="CHEBI:30616"/>
    </ligand>
</feature>
<dbReference type="InterPro" id="IPR038729">
    <property type="entry name" value="Rad50/SbcC_AAA"/>
</dbReference>
<dbReference type="PANTHER" id="PTHR32114">
    <property type="entry name" value="ABC TRANSPORTER ABCH.3"/>
    <property type="match status" value="1"/>
</dbReference>
<dbReference type="SUPFAM" id="SSF52540">
    <property type="entry name" value="P-loop containing nucleoside triphosphate hydrolases"/>
    <property type="match status" value="1"/>
</dbReference>
<comment type="caution">
    <text evidence="12">The sequence shown here is derived from an EMBL/GenBank/DDBJ whole genome shotgun (WGS) entry which is preliminary data.</text>
</comment>
<dbReference type="PROSITE" id="PS51131">
    <property type="entry name" value="ZN_HOOK"/>
    <property type="match status" value="1"/>
</dbReference>
<protein>
    <recommendedName>
        <fullName evidence="9">DNA double-strand break repair Rad50 ATPase</fullName>
    </recommendedName>
</protein>
<dbReference type="PANTHER" id="PTHR32114:SF2">
    <property type="entry name" value="ABC TRANSPORTER ABCH.3"/>
    <property type="match status" value="1"/>
</dbReference>
<evidence type="ECO:0000256" key="1">
    <source>
        <dbReference type="ARBA" id="ARBA00022723"/>
    </source>
</evidence>
<keyword evidence="5 9" id="KW-0862">Zinc</keyword>
<feature type="binding site" evidence="9">
    <location>
        <position position="13"/>
    </location>
    <ligand>
        <name>ATP</name>
        <dbReference type="ChEBI" id="CHEBI:30616"/>
    </ligand>
</feature>
<keyword evidence="3 9" id="KW-0227">DNA damage</keyword>
<dbReference type="GO" id="GO:0006302">
    <property type="term" value="P:double-strand break repair"/>
    <property type="evidence" value="ECO:0007669"/>
    <property type="project" value="UniProtKB-UniRule"/>
</dbReference>
<evidence type="ECO:0000256" key="7">
    <source>
        <dbReference type="ARBA" id="ARBA00023054"/>
    </source>
</evidence>
<evidence type="ECO:0000256" key="10">
    <source>
        <dbReference type="PROSITE-ProRule" id="PRU00471"/>
    </source>
</evidence>
<comment type="domain">
    <text evidence="9">The two conserved Cys that bind zinc constitute the zinc-hook, which separates the large intramolecular coiled coil regions. The 2 Cys residues coordinate one molecule of zinc with the help of the 2 Cys residues of the zinc-hook of another Rad50 molecule, thereby forming a V-shaped homodimer.</text>
</comment>
<feature type="coiled-coil region" evidence="9">
    <location>
        <begin position="648"/>
        <end position="678"/>
    </location>
</feature>
<dbReference type="SUPFAM" id="SSF75712">
    <property type="entry name" value="Rad50 coiled-coil Zn hook"/>
    <property type="match status" value="1"/>
</dbReference>
<comment type="caution">
    <text evidence="9">Lacks conserved residue(s) required for the propagation of feature annotation.</text>
</comment>
<gene>
    <name evidence="9" type="primary">rad50</name>
    <name evidence="12" type="ORF">HNP88_001424</name>
</gene>
<comment type="function">
    <text evidence="9">Part of the Rad50/Mre11 complex, which is involved in the early steps of DNA double-strand break (DSB) repair. The complex may facilitate opening of the processed DNA ends to aid in the recruitment of HerA and NurA. Rad50 controls the balance between DNA end bridging and DNA resection via ATP-dependent structural rearrangements of the Rad50/Mre11 complex.</text>
</comment>
<keyword evidence="2 9" id="KW-0547">Nucleotide-binding</keyword>